<accession>A0A8C6X3R0</accession>
<dbReference type="GO" id="GO:0004181">
    <property type="term" value="F:metallocarboxypeptidase activity"/>
    <property type="evidence" value="ECO:0007669"/>
    <property type="project" value="InterPro"/>
</dbReference>
<dbReference type="GeneTree" id="ENSGT00990000204372"/>
<proteinExistence type="inferred from homology"/>
<dbReference type="Proteomes" id="UP000694559">
    <property type="component" value="Unplaced"/>
</dbReference>
<dbReference type="InterPro" id="IPR000834">
    <property type="entry name" value="Peptidase_M14"/>
</dbReference>
<evidence type="ECO:0000256" key="1">
    <source>
        <dbReference type="ARBA" id="ARBA00005988"/>
    </source>
</evidence>
<organism evidence="4 5">
    <name type="scientific">Naja naja</name>
    <name type="common">Indian cobra</name>
    <dbReference type="NCBI Taxonomy" id="35670"/>
    <lineage>
        <taxon>Eukaryota</taxon>
        <taxon>Metazoa</taxon>
        <taxon>Chordata</taxon>
        <taxon>Craniata</taxon>
        <taxon>Vertebrata</taxon>
        <taxon>Euteleostomi</taxon>
        <taxon>Lepidosauria</taxon>
        <taxon>Squamata</taxon>
        <taxon>Bifurcata</taxon>
        <taxon>Unidentata</taxon>
        <taxon>Episquamata</taxon>
        <taxon>Toxicofera</taxon>
        <taxon>Serpentes</taxon>
        <taxon>Colubroidea</taxon>
        <taxon>Elapidae</taxon>
        <taxon>Elapinae</taxon>
        <taxon>Naja</taxon>
    </lineage>
</organism>
<keyword evidence="2" id="KW-0732">Signal</keyword>
<keyword evidence="5" id="KW-1185">Reference proteome</keyword>
<name>A0A8C6X3R0_NAJNA</name>
<feature type="chain" id="PRO_5034895855" description="Peptidase M14 domain-containing protein" evidence="2">
    <location>
        <begin position="16"/>
        <end position="59"/>
    </location>
</feature>
<reference evidence="4" key="1">
    <citation type="submission" date="2025-08" db="UniProtKB">
        <authorList>
            <consortium name="Ensembl"/>
        </authorList>
    </citation>
    <scope>IDENTIFICATION</scope>
</reference>
<dbReference type="Pfam" id="PF00246">
    <property type="entry name" value="Peptidase_M14"/>
    <property type="match status" value="1"/>
</dbReference>
<reference evidence="4" key="2">
    <citation type="submission" date="2025-09" db="UniProtKB">
        <authorList>
            <consortium name="Ensembl"/>
        </authorList>
    </citation>
    <scope>IDENTIFICATION</scope>
</reference>
<dbReference type="Gene3D" id="3.40.630.10">
    <property type="entry name" value="Zn peptidases"/>
    <property type="match status" value="1"/>
</dbReference>
<dbReference type="GO" id="GO:0008270">
    <property type="term" value="F:zinc ion binding"/>
    <property type="evidence" value="ECO:0007669"/>
    <property type="project" value="InterPro"/>
</dbReference>
<dbReference type="AlphaFoldDB" id="A0A8C6X3R0"/>
<dbReference type="OrthoDB" id="9836689at2759"/>
<evidence type="ECO:0000256" key="2">
    <source>
        <dbReference type="SAM" id="SignalP"/>
    </source>
</evidence>
<comment type="similarity">
    <text evidence="1">Belongs to the peptidase M14 family.</text>
</comment>
<evidence type="ECO:0000313" key="4">
    <source>
        <dbReference type="Ensembl" id="ENSNNAP00000006696.1"/>
    </source>
</evidence>
<dbReference type="Ensembl" id="ENSNNAT00000007020.1">
    <property type="protein sequence ID" value="ENSNNAP00000006696.1"/>
    <property type="gene ID" value="ENSNNAG00000004555.1"/>
</dbReference>
<dbReference type="OMA" id="YAPSIMH"/>
<feature type="domain" description="Peptidase M14" evidence="3">
    <location>
        <begin position="27"/>
        <end position="53"/>
    </location>
</feature>
<sequence>MGILSLLLLLPLVSGLDFRYHHTKELEAFLKEVQKNYPAITHLYSIGKSVQGKAGCGGS</sequence>
<evidence type="ECO:0000259" key="3">
    <source>
        <dbReference type="Pfam" id="PF00246"/>
    </source>
</evidence>
<dbReference type="GO" id="GO:0006508">
    <property type="term" value="P:proteolysis"/>
    <property type="evidence" value="ECO:0007669"/>
    <property type="project" value="InterPro"/>
</dbReference>
<evidence type="ECO:0000313" key="5">
    <source>
        <dbReference type="Proteomes" id="UP000694559"/>
    </source>
</evidence>
<dbReference type="SUPFAM" id="SSF53187">
    <property type="entry name" value="Zn-dependent exopeptidases"/>
    <property type="match status" value="1"/>
</dbReference>
<protein>
    <recommendedName>
        <fullName evidence="3">Peptidase M14 domain-containing protein</fullName>
    </recommendedName>
</protein>
<feature type="signal peptide" evidence="2">
    <location>
        <begin position="1"/>
        <end position="15"/>
    </location>
</feature>